<evidence type="ECO:0000313" key="4">
    <source>
        <dbReference type="Proteomes" id="UP001174909"/>
    </source>
</evidence>
<organism evidence="3 4">
    <name type="scientific">Geodia barretti</name>
    <name type="common">Barrett's horny sponge</name>
    <dbReference type="NCBI Taxonomy" id="519541"/>
    <lineage>
        <taxon>Eukaryota</taxon>
        <taxon>Metazoa</taxon>
        <taxon>Porifera</taxon>
        <taxon>Demospongiae</taxon>
        <taxon>Heteroscleromorpha</taxon>
        <taxon>Tetractinellida</taxon>
        <taxon>Astrophorina</taxon>
        <taxon>Geodiidae</taxon>
        <taxon>Geodia</taxon>
    </lineage>
</organism>
<feature type="compositionally biased region" description="Low complexity" evidence="1">
    <location>
        <begin position="514"/>
        <end position="525"/>
    </location>
</feature>
<dbReference type="PANTHER" id="PTHR23093:SF16">
    <property type="entry name" value="FAM194 C-TERMINAL DOMAIN-CONTAINING PROTEIN"/>
    <property type="match status" value="1"/>
</dbReference>
<dbReference type="Pfam" id="PF14977">
    <property type="entry name" value="FAM194"/>
    <property type="match status" value="1"/>
</dbReference>
<feature type="region of interest" description="Disordered" evidence="1">
    <location>
        <begin position="307"/>
        <end position="326"/>
    </location>
</feature>
<dbReference type="InterPro" id="IPR029281">
    <property type="entry name" value="FAM194_C"/>
</dbReference>
<dbReference type="Proteomes" id="UP001174909">
    <property type="component" value="Unassembled WGS sequence"/>
</dbReference>
<evidence type="ECO:0000259" key="2">
    <source>
        <dbReference type="Pfam" id="PF14977"/>
    </source>
</evidence>
<reference evidence="3" key="1">
    <citation type="submission" date="2023-03" db="EMBL/GenBank/DDBJ databases">
        <authorList>
            <person name="Steffen K."/>
            <person name="Cardenas P."/>
        </authorList>
    </citation>
    <scope>NUCLEOTIDE SEQUENCE</scope>
</reference>
<comment type="caution">
    <text evidence="3">The sequence shown here is derived from an EMBL/GenBank/DDBJ whole genome shotgun (WGS) entry which is preliminary data.</text>
</comment>
<feature type="region of interest" description="Disordered" evidence="1">
    <location>
        <begin position="1"/>
        <end position="41"/>
    </location>
</feature>
<accession>A0AA35WMM9</accession>
<proteinExistence type="predicted"/>
<feature type="non-terminal residue" evidence="3">
    <location>
        <position position="810"/>
    </location>
</feature>
<dbReference type="AlphaFoldDB" id="A0AA35WMM9"/>
<name>A0AA35WMM9_GEOBA</name>
<sequence>HNIVESVKIDPEPQASSKAPVTGHRRPSTAIGGHSPASLSRRLSMPSQTAPAILNFSLTGSDTQDKGWVVHAEEIKDPEMATLRIWDRKSKERLRKREEEKMLAKQRNADGPLIVKFYSDPQTRSLRSKHQRSATFPLPAVLNRLPPSVANFTTPGVASGDVMMIGEGAELAVLIMPDGSGHANYHSRCGQRQAVCQSRADQESSGLYTVAYDDTEANSVLGCFTPEGSGWCYYPGPACTLHMFYDTTELRMYNEDGHITRKSLWASDKASVSIQLNPCLSFHCTGPANMVLRFSCRGQTYKFNVSPPTTVEGSQPVEKTGDGGDHTLQSGLEFISDTARAHTQPVATSPPSTAKPQQKAKKVLKRNTEHVVGRSRSVSLAVGDEAEEEVARQMDLTSLDKTLTHYRDRVRSTVDEWMSHYRQVMGISIPAHLRASLSRSSSPSPGGCLLATPLRLTSCRSYTGELMHSRPISQSTRFHTHPLPSRVASPFGGQRSPQASPEGGENMDSVLRETTPISPSLTPPSVFDCGPERPRGQRSRGGGKVRGRSSSVPGKSRGCPVALHNLLLKNFATMSPCKCDKRRPPYVCDLEYDAFLSSHVPSSQVVVVCVLSSVVEGSCPCEPMLDALHYSFNRQRFSPCTQSMGDQFRVLKYDLSHSLSGTNRTTPLLAERHGVWPGMFLMYVGGRLVYADSVFNGYGTTKKDFLKQVDKCTQEVSRGHYIPTDYRFTSHSGGKHPASTSWAYPLSGVLSFLVPFSPSLSTSSHLSSGRQTASGGDEDNQEMSLQLSRLSGGLRSGLDLSHSGALSQLS</sequence>
<evidence type="ECO:0000313" key="3">
    <source>
        <dbReference type="EMBL" id="CAI8019557.1"/>
    </source>
</evidence>
<dbReference type="EMBL" id="CASHTH010001761">
    <property type="protein sequence ID" value="CAI8019557.1"/>
    <property type="molecule type" value="Genomic_DNA"/>
</dbReference>
<feature type="domain" description="FAM194 C-terminal" evidence="2">
    <location>
        <begin position="172"/>
        <end position="314"/>
    </location>
</feature>
<protein>
    <submittedName>
        <fullName evidence="3">Uncharacterized protein C3orf20</fullName>
    </submittedName>
</protein>
<feature type="region of interest" description="Disordered" evidence="1">
    <location>
        <begin position="472"/>
        <end position="556"/>
    </location>
</feature>
<gene>
    <name evidence="3" type="ORF">GBAR_LOCUS11747</name>
</gene>
<evidence type="ECO:0000256" key="1">
    <source>
        <dbReference type="SAM" id="MobiDB-lite"/>
    </source>
</evidence>
<dbReference type="PANTHER" id="PTHR23093">
    <property type="entry name" value="SIMILAR TO CHROMOSOME 3 OPEN READING FRAME 20"/>
    <property type="match status" value="1"/>
</dbReference>
<feature type="region of interest" description="Disordered" evidence="1">
    <location>
        <begin position="764"/>
        <end position="783"/>
    </location>
</feature>
<keyword evidence="4" id="KW-1185">Reference proteome</keyword>
<feature type="compositionally biased region" description="Basic residues" evidence="1">
    <location>
        <begin position="536"/>
        <end position="547"/>
    </location>
</feature>